<organism evidence="1 2">
    <name type="scientific">Chaetoceros tenuissimus</name>
    <dbReference type="NCBI Taxonomy" id="426638"/>
    <lineage>
        <taxon>Eukaryota</taxon>
        <taxon>Sar</taxon>
        <taxon>Stramenopiles</taxon>
        <taxon>Ochrophyta</taxon>
        <taxon>Bacillariophyta</taxon>
        <taxon>Coscinodiscophyceae</taxon>
        <taxon>Chaetocerotophycidae</taxon>
        <taxon>Chaetocerotales</taxon>
        <taxon>Chaetocerotaceae</taxon>
        <taxon>Chaetoceros</taxon>
    </lineage>
</organism>
<sequence length="267" mass="30742">MRVQTEEWRKFIPGVRMYKGKKTLFLNGEKLWSEGQPLVYDRKERNSWEVIIILPGVEIIPEGTFYYCKNVEIVIMADAVKRIEKWAFSNCYSLKFVKLSRNLEFIGISAFQLCKSLTSIFMPPSCREIAETAFLWCKKLIILGLPQHIQLGESVFQKTKLMKNSPLEIDEYGCYNYGNEEEAVQWLKSINNGETQALHRACASYNPLSETIHDLVMRQGIKAMRIPNAIGVTPSQYLAANPFAEISEKEIINRYILDSMGEIVLPR</sequence>
<dbReference type="InterPro" id="IPR026906">
    <property type="entry name" value="LRR_5"/>
</dbReference>
<comment type="caution">
    <text evidence="1">The sequence shown here is derived from an EMBL/GenBank/DDBJ whole genome shotgun (WGS) entry which is preliminary data.</text>
</comment>
<dbReference type="Gene3D" id="3.80.10.10">
    <property type="entry name" value="Ribonuclease Inhibitor"/>
    <property type="match status" value="1"/>
</dbReference>
<name>A0AAD3CLF6_9STRA</name>
<reference evidence="1 2" key="1">
    <citation type="journal article" date="2021" name="Sci. Rep.">
        <title>The genome of the diatom Chaetoceros tenuissimus carries an ancient integrated fragment of an extant virus.</title>
        <authorList>
            <person name="Hongo Y."/>
            <person name="Kimura K."/>
            <person name="Takaki Y."/>
            <person name="Yoshida Y."/>
            <person name="Baba S."/>
            <person name="Kobayashi G."/>
            <person name="Nagasaki K."/>
            <person name="Hano T."/>
            <person name="Tomaru Y."/>
        </authorList>
    </citation>
    <scope>NUCLEOTIDE SEQUENCE [LARGE SCALE GENOMIC DNA]</scope>
    <source>
        <strain evidence="1 2">NIES-3715</strain>
    </source>
</reference>
<dbReference type="Proteomes" id="UP001054902">
    <property type="component" value="Unassembled WGS sequence"/>
</dbReference>
<evidence type="ECO:0008006" key="3">
    <source>
        <dbReference type="Google" id="ProtNLM"/>
    </source>
</evidence>
<dbReference type="AlphaFoldDB" id="A0AAD3CLF6"/>
<keyword evidence="2" id="KW-1185">Reference proteome</keyword>
<dbReference type="PANTHER" id="PTHR45661">
    <property type="entry name" value="SURFACE ANTIGEN"/>
    <property type="match status" value="1"/>
</dbReference>
<protein>
    <recommendedName>
        <fullName evidence="3">Leucine-rich repeat domain-containing protein</fullName>
    </recommendedName>
</protein>
<dbReference type="InterPro" id="IPR032675">
    <property type="entry name" value="LRR_dom_sf"/>
</dbReference>
<dbReference type="EMBL" id="BLLK01000022">
    <property type="protein sequence ID" value="GFH47046.1"/>
    <property type="molecule type" value="Genomic_DNA"/>
</dbReference>
<accession>A0AAD3CLF6</accession>
<dbReference type="SUPFAM" id="SSF52058">
    <property type="entry name" value="L domain-like"/>
    <property type="match status" value="1"/>
</dbReference>
<evidence type="ECO:0000313" key="2">
    <source>
        <dbReference type="Proteomes" id="UP001054902"/>
    </source>
</evidence>
<dbReference type="Pfam" id="PF13306">
    <property type="entry name" value="LRR_5"/>
    <property type="match status" value="1"/>
</dbReference>
<gene>
    <name evidence="1" type="ORF">CTEN210_03521</name>
</gene>
<dbReference type="InterPro" id="IPR053139">
    <property type="entry name" value="Surface_bspA-like"/>
</dbReference>
<dbReference type="PANTHER" id="PTHR45661:SF3">
    <property type="entry name" value="IG-LIKE DOMAIN-CONTAINING PROTEIN"/>
    <property type="match status" value="1"/>
</dbReference>
<proteinExistence type="predicted"/>
<evidence type="ECO:0000313" key="1">
    <source>
        <dbReference type="EMBL" id="GFH47046.1"/>
    </source>
</evidence>